<dbReference type="Gene3D" id="3.60.20.10">
    <property type="entry name" value="Glutamine Phosphoribosylpyrophosphate, subunit 1, domain 1"/>
    <property type="match status" value="1"/>
</dbReference>
<dbReference type="PRINTS" id="PR00141">
    <property type="entry name" value="PROTEASOME"/>
</dbReference>
<protein>
    <recommendedName>
        <fullName evidence="9">Proteasome subunit beta</fullName>
        <ecNumber evidence="9">3.4.25.1</ecNumber>
    </recommendedName>
    <alternativeName>
        <fullName evidence="9">20S proteasome beta subunit</fullName>
    </alternativeName>
    <alternativeName>
        <fullName evidence="9">Proteasome core protein PsmB</fullName>
    </alternativeName>
</protein>
<dbReference type="InterPro" id="IPR000243">
    <property type="entry name" value="Pept_T1A_subB"/>
</dbReference>
<reference evidence="12" key="1">
    <citation type="submission" date="2016-12" db="EMBL/GenBank/DDBJ databases">
        <authorList>
            <person name="Herbold C."/>
        </authorList>
    </citation>
    <scope>NUCLEOTIDE SEQUENCE [LARGE SCALE GENOMIC DNA]</scope>
</reference>
<dbReference type="EC" id="3.4.25.1" evidence="9"/>
<evidence type="ECO:0000313" key="12">
    <source>
        <dbReference type="Proteomes" id="UP000232412"/>
    </source>
</evidence>
<evidence type="ECO:0000256" key="6">
    <source>
        <dbReference type="ARBA" id="ARBA00022813"/>
    </source>
</evidence>
<evidence type="ECO:0000256" key="5">
    <source>
        <dbReference type="ARBA" id="ARBA00022801"/>
    </source>
</evidence>
<sequence>MPLVYHTMTTIVGIKTTDGVVLGSDKRASKGFFIGSKIVQKIAKIDDTLAVAIAGQLSDAEHIIKVAKAERRLMELRRGFPLTIKESTRLIANIAYSGLRNYQPYYVELLVAGVDREGAHVFAADMSGAITEEDFASSGSGSPIAYGVLESLYTKSVTNSQASEIASRAVSAAMERDPGSGNGINILAIPNLQTEVAA</sequence>
<dbReference type="InterPro" id="IPR023333">
    <property type="entry name" value="Proteasome_suB-type"/>
</dbReference>
<dbReference type="EMBL" id="FRFC01000003">
    <property type="protein sequence ID" value="SHO45930.1"/>
    <property type="molecule type" value="Genomic_DNA"/>
</dbReference>
<keyword evidence="2 9" id="KW-0963">Cytoplasm</keyword>
<dbReference type="HAMAP" id="MF_02113_A">
    <property type="entry name" value="Proteasome_B_A"/>
    <property type="match status" value="1"/>
</dbReference>
<evidence type="ECO:0000256" key="3">
    <source>
        <dbReference type="ARBA" id="ARBA00022670"/>
    </source>
</evidence>
<dbReference type="Pfam" id="PF00227">
    <property type="entry name" value="Proteasome"/>
    <property type="match status" value="1"/>
</dbReference>
<keyword evidence="12" id="KW-1185">Reference proteome</keyword>
<evidence type="ECO:0000256" key="1">
    <source>
        <dbReference type="ARBA" id="ARBA00001198"/>
    </source>
</evidence>
<dbReference type="PROSITE" id="PS51476">
    <property type="entry name" value="PROTEASOME_BETA_2"/>
    <property type="match status" value="1"/>
</dbReference>
<organism evidence="11 12">
    <name type="scientific">Nitrosotalea sinensis</name>
    <dbReference type="NCBI Taxonomy" id="1499975"/>
    <lineage>
        <taxon>Archaea</taxon>
        <taxon>Nitrososphaerota</taxon>
        <taxon>Nitrososphaeria</taxon>
        <taxon>Nitrosotaleales</taxon>
        <taxon>Nitrosotaleaceae</taxon>
        <taxon>Nitrosotalea</taxon>
    </lineage>
</organism>
<name>A0A2H1EHD2_9ARCH</name>
<comment type="function">
    <text evidence="9">Component of the proteasome core, a large protease complex with broad specificity involved in protein degradation.</text>
</comment>
<dbReference type="InterPro" id="IPR001353">
    <property type="entry name" value="Proteasome_sua/b"/>
</dbReference>
<dbReference type="PANTHER" id="PTHR32194:SF0">
    <property type="entry name" value="ATP-DEPENDENT PROTEASE SUBUNIT HSLV"/>
    <property type="match status" value="1"/>
</dbReference>
<dbReference type="SUPFAM" id="SSF56235">
    <property type="entry name" value="N-terminal nucleophile aminohydrolases (Ntn hydrolases)"/>
    <property type="match status" value="1"/>
</dbReference>
<evidence type="ECO:0000256" key="10">
    <source>
        <dbReference type="PIRSR" id="PIRSR600243-1"/>
    </source>
</evidence>
<evidence type="ECO:0000256" key="9">
    <source>
        <dbReference type="HAMAP-Rule" id="MF_02113"/>
    </source>
</evidence>
<keyword evidence="4 9" id="KW-0888">Threonine protease</keyword>
<comment type="activity regulation">
    <text evidence="9">The formation of the proteasomal ATPase PAN-20S proteasome complex, via the docking of the C-termini of PAN into the intersubunit pockets in the alpha-rings, triggers opening of the gate for substrate entry. Interconversion between the open-gate and close-gate conformations leads to a dynamic regulation of the 20S proteasome proteolysis activity.</text>
</comment>
<dbReference type="AlphaFoldDB" id="A0A2H1EHD2"/>
<evidence type="ECO:0000256" key="2">
    <source>
        <dbReference type="ARBA" id="ARBA00022490"/>
    </source>
</evidence>
<dbReference type="InterPro" id="IPR019983">
    <property type="entry name" value="Pept_T1A_Psome_bsu_arc"/>
</dbReference>
<keyword evidence="8 9" id="KW-0865">Zymogen</keyword>
<evidence type="ECO:0000313" key="11">
    <source>
        <dbReference type="EMBL" id="SHO45930.1"/>
    </source>
</evidence>
<comment type="subunit">
    <text evidence="9">The 20S proteasome core is composed of 14 alpha and 14 beta subunits that assemble into four stacked heptameric rings, resulting in a barrel-shaped structure. The two inner rings, each composed of seven catalytic beta subunits, are sandwiched by two outer rings, each composed of seven alpha subunits. The catalytic chamber with the active sites is on the inside of the barrel. Has a gated structure, the ends of the cylinder being occluded by the N-termini of the alpha-subunits. Is capped at one or both ends by the proteasome regulatory ATPase, PAN.</text>
</comment>
<comment type="similarity">
    <text evidence="9">Belongs to the peptidase T1B family.</text>
</comment>
<keyword evidence="3 9" id="KW-0645">Protease</keyword>
<proteinExistence type="inferred from homology"/>
<keyword evidence="6 9" id="KW-0068">Autocatalytic cleavage</keyword>
<dbReference type="GO" id="GO:0010498">
    <property type="term" value="P:proteasomal protein catabolic process"/>
    <property type="evidence" value="ECO:0007669"/>
    <property type="project" value="UniProtKB-UniRule"/>
</dbReference>
<keyword evidence="7 9" id="KW-0647">Proteasome</keyword>
<evidence type="ECO:0000256" key="7">
    <source>
        <dbReference type="ARBA" id="ARBA00022942"/>
    </source>
</evidence>
<accession>A0A2H1EHD2</accession>
<feature type="chain" id="PRO_5023314433" description="Proteasome subunit beta" evidence="9">
    <location>
        <begin position="9"/>
        <end position="198"/>
    </location>
</feature>
<dbReference type="Proteomes" id="UP000232412">
    <property type="component" value="Unassembled WGS sequence"/>
</dbReference>
<dbReference type="GO" id="GO:0019774">
    <property type="term" value="C:proteasome core complex, beta-subunit complex"/>
    <property type="evidence" value="ECO:0007669"/>
    <property type="project" value="UniProtKB-UniRule"/>
</dbReference>
<dbReference type="PANTHER" id="PTHR32194">
    <property type="entry name" value="METALLOPROTEASE TLDD"/>
    <property type="match status" value="1"/>
</dbReference>
<dbReference type="InterPro" id="IPR029055">
    <property type="entry name" value="Ntn_hydrolases_N"/>
</dbReference>
<feature type="propeptide" id="PRO_5013975311" description="Removed in mature form; by autocatalysis" evidence="9">
    <location>
        <begin position="1"/>
        <end position="8"/>
    </location>
</feature>
<dbReference type="GO" id="GO:0005737">
    <property type="term" value="C:cytoplasm"/>
    <property type="evidence" value="ECO:0007669"/>
    <property type="project" value="UniProtKB-SubCell"/>
</dbReference>
<evidence type="ECO:0000256" key="8">
    <source>
        <dbReference type="ARBA" id="ARBA00023145"/>
    </source>
</evidence>
<dbReference type="GO" id="GO:0004298">
    <property type="term" value="F:threonine-type endopeptidase activity"/>
    <property type="evidence" value="ECO:0007669"/>
    <property type="project" value="UniProtKB-UniRule"/>
</dbReference>
<feature type="active site" description="Nucleophile" evidence="9 10">
    <location>
        <position position="9"/>
    </location>
</feature>
<gene>
    <name evidence="9 11" type="primary">psmB</name>
    <name evidence="11" type="ORF">NSIN_20826</name>
</gene>
<comment type="subcellular location">
    <subcellularLocation>
        <location evidence="9">Cytoplasm</location>
    </subcellularLocation>
</comment>
<evidence type="ECO:0000256" key="4">
    <source>
        <dbReference type="ARBA" id="ARBA00022698"/>
    </source>
</evidence>
<comment type="catalytic activity">
    <reaction evidence="1 9">
        <text>Cleavage of peptide bonds with very broad specificity.</text>
        <dbReference type="EC" id="3.4.25.1"/>
    </reaction>
</comment>
<keyword evidence="5 9" id="KW-0378">Hydrolase</keyword>